<protein>
    <submittedName>
        <fullName evidence="2">HNH endonuclease</fullName>
    </submittedName>
</protein>
<dbReference type="GO" id="GO:0016788">
    <property type="term" value="F:hydrolase activity, acting on ester bonds"/>
    <property type="evidence" value="ECO:0007669"/>
    <property type="project" value="InterPro"/>
</dbReference>
<keyword evidence="2" id="KW-0540">Nuclease</keyword>
<dbReference type="EMBL" id="MH899585">
    <property type="protein sequence ID" value="AYP69290.1"/>
    <property type="molecule type" value="Genomic_DNA"/>
</dbReference>
<organism evidence="2 3">
    <name type="scientific">Klebsiella phage Pylas</name>
    <dbReference type="NCBI Taxonomy" id="2419682"/>
    <lineage>
        <taxon>Viruses</taxon>
        <taxon>Duplodnaviria</taxon>
        <taxon>Heunggongvirae</taxon>
        <taxon>Uroviricota</taxon>
        <taxon>Caudoviricetes</taxon>
        <taxon>Schitoviridae</taxon>
        <taxon>Humphriesvirinae</taxon>
        <taxon>Pylasvirus</taxon>
        <taxon>Pylasvirus pylas</taxon>
    </lineage>
</organism>
<accession>A0A3G3BYK1</accession>
<proteinExistence type="predicted"/>
<dbReference type="Proteomes" id="UP000278488">
    <property type="component" value="Segment"/>
</dbReference>
<reference evidence="3" key="1">
    <citation type="submission" date="2018-09" db="EMBL/GenBank/DDBJ databases">
        <title>Complete genome of Klebsiella pneumoniae phage Pylas.</title>
        <authorList>
            <person name="Powell J.E."/>
            <person name="Lessor L."/>
            <person name="O'Leary C.J."/>
            <person name="Liu M."/>
        </authorList>
    </citation>
    <scope>NUCLEOTIDE SEQUENCE [LARGE SCALE GENOMIC DNA]</scope>
</reference>
<dbReference type="Pfam" id="PF07463">
    <property type="entry name" value="NUMOD4"/>
    <property type="match status" value="1"/>
</dbReference>
<evidence type="ECO:0000313" key="2">
    <source>
        <dbReference type="EMBL" id="AYP69290.1"/>
    </source>
</evidence>
<dbReference type="InterPro" id="IPR010902">
    <property type="entry name" value="NUMOD4"/>
</dbReference>
<dbReference type="SUPFAM" id="SSF54060">
    <property type="entry name" value="His-Me finger endonucleases"/>
    <property type="match status" value="1"/>
</dbReference>
<gene>
    <name evidence="2" type="ORF">Pylas_036</name>
</gene>
<dbReference type="GO" id="GO:0004519">
    <property type="term" value="F:endonuclease activity"/>
    <property type="evidence" value="ECO:0007669"/>
    <property type="project" value="UniProtKB-KW"/>
</dbReference>
<evidence type="ECO:0000313" key="3">
    <source>
        <dbReference type="Proteomes" id="UP000278488"/>
    </source>
</evidence>
<evidence type="ECO:0000259" key="1">
    <source>
        <dbReference type="Pfam" id="PF07463"/>
    </source>
</evidence>
<keyword evidence="2" id="KW-0255">Endonuclease</keyword>
<dbReference type="Gene3D" id="3.90.75.20">
    <property type="match status" value="1"/>
</dbReference>
<feature type="domain" description="NUMOD4" evidence="1">
    <location>
        <begin position="2"/>
        <end position="54"/>
    </location>
</feature>
<keyword evidence="3" id="KW-1185">Reference proteome</keyword>
<name>A0A3G3BYK1_9CAUD</name>
<sequence length="194" mass="21884">MELWKDIENFEGLYQVSNLGRVRSLDHLVACKGNKTRMVKGILRKPSINRKGYALYVLSKPEGLIGITGHQLVAQAFMPGFQRGTELNHINGNKLDNAITNLEPSNSSHNQLHAVRTGLKQKSGKSKYRNVTYVTNPRAKAKWAASIRHEGKSSYGWKTFMKEEDAARYVDELLDSIGDTQRIRNFPKCPTTIP</sequence>
<dbReference type="InterPro" id="IPR044925">
    <property type="entry name" value="His-Me_finger_sf"/>
</dbReference>
<keyword evidence="2" id="KW-0378">Hydrolase</keyword>